<dbReference type="InterPro" id="IPR020094">
    <property type="entry name" value="TruA/RsuA/RluB/E/F_N"/>
</dbReference>
<feature type="non-terminal residue" evidence="3">
    <location>
        <position position="241"/>
    </location>
</feature>
<dbReference type="InterPro" id="IPR001406">
    <property type="entry name" value="PsdUridine_synth_TruA"/>
</dbReference>
<gene>
    <name evidence="3" type="primary">DEG1_1</name>
    <name evidence="3" type="ORF">H4R20_006662</name>
</gene>
<dbReference type="GO" id="GO:0005634">
    <property type="term" value="C:nucleus"/>
    <property type="evidence" value="ECO:0007669"/>
    <property type="project" value="TreeGrafter"/>
</dbReference>
<accession>A0A9W8LPM6</accession>
<dbReference type="GO" id="GO:0005737">
    <property type="term" value="C:cytoplasm"/>
    <property type="evidence" value="ECO:0007669"/>
    <property type="project" value="TreeGrafter"/>
</dbReference>
<evidence type="ECO:0000256" key="2">
    <source>
        <dbReference type="SAM" id="MobiDB-lite"/>
    </source>
</evidence>
<feature type="compositionally biased region" description="Polar residues" evidence="2">
    <location>
        <begin position="41"/>
        <end position="55"/>
    </location>
</feature>
<dbReference type="PANTHER" id="PTHR11142:SF5">
    <property type="entry name" value="TRNA PSEUDOURIDINE(38_39) SYNTHASE"/>
    <property type="match status" value="1"/>
</dbReference>
<keyword evidence="1 3" id="KW-0413">Isomerase</keyword>
<dbReference type="GO" id="GO:1990481">
    <property type="term" value="P:mRNA pseudouridine synthesis"/>
    <property type="evidence" value="ECO:0007669"/>
    <property type="project" value="TreeGrafter"/>
</dbReference>
<dbReference type="OrthoDB" id="25767at2759"/>
<evidence type="ECO:0000313" key="4">
    <source>
        <dbReference type="Proteomes" id="UP001140094"/>
    </source>
</evidence>
<evidence type="ECO:0000256" key="1">
    <source>
        <dbReference type="ARBA" id="ARBA00023235"/>
    </source>
</evidence>
<dbReference type="SUPFAM" id="SSF55120">
    <property type="entry name" value="Pseudouridine synthase"/>
    <property type="match status" value="1"/>
</dbReference>
<dbReference type="GO" id="GO:0031119">
    <property type="term" value="P:tRNA pseudouridine synthesis"/>
    <property type="evidence" value="ECO:0007669"/>
    <property type="project" value="TreeGrafter"/>
</dbReference>
<name>A0A9W8LPM6_9FUNG</name>
<organism evidence="3 4">
    <name type="scientific">Coemansia guatemalensis</name>
    <dbReference type="NCBI Taxonomy" id="2761395"/>
    <lineage>
        <taxon>Eukaryota</taxon>
        <taxon>Fungi</taxon>
        <taxon>Fungi incertae sedis</taxon>
        <taxon>Zoopagomycota</taxon>
        <taxon>Kickxellomycotina</taxon>
        <taxon>Kickxellomycetes</taxon>
        <taxon>Kickxellales</taxon>
        <taxon>Kickxellaceae</taxon>
        <taxon>Coemansia</taxon>
    </lineage>
</organism>
<reference evidence="3" key="1">
    <citation type="submission" date="2022-07" db="EMBL/GenBank/DDBJ databases">
        <title>Phylogenomic reconstructions and comparative analyses of Kickxellomycotina fungi.</title>
        <authorList>
            <person name="Reynolds N.K."/>
            <person name="Stajich J.E."/>
            <person name="Barry K."/>
            <person name="Grigoriev I.V."/>
            <person name="Crous P."/>
            <person name="Smith M.E."/>
        </authorList>
    </citation>
    <scope>NUCLEOTIDE SEQUENCE</scope>
    <source>
        <strain evidence="3">NRRL 1565</strain>
    </source>
</reference>
<dbReference type="EMBL" id="JANBUO010003046">
    <property type="protein sequence ID" value="KAJ2793053.1"/>
    <property type="molecule type" value="Genomic_DNA"/>
</dbReference>
<dbReference type="Gene3D" id="3.30.70.580">
    <property type="entry name" value="Pseudouridine synthase I, catalytic domain, N-terminal subdomain"/>
    <property type="match status" value="1"/>
</dbReference>
<dbReference type="Proteomes" id="UP001140094">
    <property type="component" value="Unassembled WGS sequence"/>
</dbReference>
<keyword evidence="4" id="KW-1185">Reference proteome</keyword>
<dbReference type="EC" id="5.4.99.45" evidence="3"/>
<dbReference type="InterPro" id="IPR020103">
    <property type="entry name" value="PsdUridine_synth_cat_dom_sf"/>
</dbReference>
<feature type="region of interest" description="Disordered" evidence="2">
    <location>
        <begin position="24"/>
        <end position="70"/>
    </location>
</feature>
<sequence length="241" mass="26929">MDYESWSKEALVARLRELDKLVYDHKRPDPSREAQPALGLETTTTRSAETMSETTEALAEGDAEATPPRKGRIRRTSFDFGKLPKRKIALKFSYLGWPYYGLARQGNVLESTDKQKIDEQFPTVEGVLFRALANCGLIVSESTCGYSRCGRTDRGVSSFGQVISLYVRSSGKFITEEEVEAIAKEGGEKSKMVTRDIYNDGKPVLLPPVESELPYASMLNKHLPPEIRILAWSPVSIDFNA</sequence>
<protein>
    <submittedName>
        <fullName evidence="3">Pseudouridine synthase deg1</fullName>
        <ecNumber evidence="3">5.4.99.45</ecNumber>
    </submittedName>
</protein>
<dbReference type="AlphaFoldDB" id="A0A9W8LPM6"/>
<dbReference type="GO" id="GO:0003723">
    <property type="term" value="F:RNA binding"/>
    <property type="evidence" value="ECO:0007669"/>
    <property type="project" value="InterPro"/>
</dbReference>
<proteinExistence type="predicted"/>
<dbReference type="PANTHER" id="PTHR11142">
    <property type="entry name" value="PSEUDOURIDYLATE SYNTHASE"/>
    <property type="match status" value="1"/>
</dbReference>
<comment type="caution">
    <text evidence="3">The sequence shown here is derived from an EMBL/GenBank/DDBJ whole genome shotgun (WGS) entry which is preliminary data.</text>
</comment>
<evidence type="ECO:0000313" key="3">
    <source>
        <dbReference type="EMBL" id="KAJ2793053.1"/>
    </source>
</evidence>
<dbReference type="GO" id="GO:0160154">
    <property type="term" value="F:tRNA pseudouridine(38/39) synthase activity"/>
    <property type="evidence" value="ECO:0007669"/>
    <property type="project" value="UniProtKB-EC"/>
</dbReference>